<organism evidence="10 11">
    <name type="scientific">Purpureocillium lilacinum</name>
    <name type="common">Paecilomyces lilacinus</name>
    <dbReference type="NCBI Taxonomy" id="33203"/>
    <lineage>
        <taxon>Eukaryota</taxon>
        <taxon>Fungi</taxon>
        <taxon>Dikarya</taxon>
        <taxon>Ascomycota</taxon>
        <taxon>Pezizomycotina</taxon>
        <taxon>Sordariomycetes</taxon>
        <taxon>Hypocreomycetidae</taxon>
        <taxon>Hypocreales</taxon>
        <taxon>Ophiocordycipitaceae</taxon>
        <taxon>Purpureocillium</taxon>
    </lineage>
</organism>
<keyword evidence="3 7" id="KW-0547">Nucleotide-binding</keyword>
<feature type="binding site" evidence="7">
    <location>
        <position position="81"/>
    </location>
    <ligand>
        <name>ATP</name>
        <dbReference type="ChEBI" id="CHEBI:30616"/>
    </ligand>
</feature>
<feature type="domain" description="Protein kinase" evidence="9">
    <location>
        <begin position="52"/>
        <end position="323"/>
    </location>
</feature>
<dbReference type="InterPro" id="IPR045269">
    <property type="entry name" value="Atg1-like"/>
</dbReference>
<evidence type="ECO:0000259" key="9">
    <source>
        <dbReference type="PROSITE" id="PS50011"/>
    </source>
</evidence>
<keyword evidence="8" id="KW-0808">Transferase</keyword>
<dbReference type="SMART" id="SM00220">
    <property type="entry name" value="S_TKc"/>
    <property type="match status" value="1"/>
</dbReference>
<dbReference type="InterPro" id="IPR008271">
    <property type="entry name" value="Ser/Thr_kinase_AS"/>
</dbReference>
<dbReference type="Gene3D" id="1.10.510.10">
    <property type="entry name" value="Transferase(Phosphotransferase) domain 1"/>
    <property type="match status" value="1"/>
</dbReference>
<evidence type="ECO:0000256" key="8">
    <source>
        <dbReference type="RuleBase" id="RU000304"/>
    </source>
</evidence>
<keyword evidence="2" id="KW-0813">Transport</keyword>
<dbReference type="InterPro" id="IPR011009">
    <property type="entry name" value="Kinase-like_dom_sf"/>
</dbReference>
<evidence type="ECO:0000313" key="10">
    <source>
        <dbReference type="EMBL" id="KAK4078069.1"/>
    </source>
</evidence>
<name>A0ABR0BHW7_PURLI</name>
<dbReference type="PROSITE" id="PS00107">
    <property type="entry name" value="PROTEIN_KINASE_ATP"/>
    <property type="match status" value="1"/>
</dbReference>
<dbReference type="CDD" id="cd13993">
    <property type="entry name" value="STKc_Pat1_like"/>
    <property type="match status" value="1"/>
</dbReference>
<dbReference type="EMBL" id="JAWRVI010000087">
    <property type="protein sequence ID" value="KAK4078069.1"/>
    <property type="molecule type" value="Genomic_DNA"/>
</dbReference>
<keyword evidence="5" id="KW-0072">Autophagy</keyword>
<protein>
    <recommendedName>
        <fullName evidence="6">Autophagy-related protein 1</fullName>
    </recommendedName>
</protein>
<keyword evidence="8" id="KW-0723">Serine/threonine-protein kinase</keyword>
<dbReference type="InterPro" id="IPR000719">
    <property type="entry name" value="Prot_kinase_dom"/>
</dbReference>
<evidence type="ECO:0000256" key="2">
    <source>
        <dbReference type="ARBA" id="ARBA00022448"/>
    </source>
</evidence>
<dbReference type="PANTHER" id="PTHR24348:SF68">
    <property type="entry name" value="SERINE_THREONINE-PROTEIN KINASE ATG1C"/>
    <property type="match status" value="1"/>
</dbReference>
<comment type="similarity">
    <text evidence="8">Belongs to the protein kinase superfamily.</text>
</comment>
<proteinExistence type="inferred from homology"/>
<keyword evidence="4 7" id="KW-0067">ATP-binding</keyword>
<sequence length="355" mass="39166">MQRRAPDTLPTPPASPACASITASSNWPLQQCGHDHPRVSDKKTGTLLDGRLRLAEILGTGSYGIVYLAVDLETGARYAVKCLTKLDADGNALGCRLLTYQQREIRLHCLVSAHPNVVSIIDILDDCDCTYVVMEYCAEGDLFQNITESDQFVGNDEACKRVFLQLLDAVAYCHVYGIYHRDLKPENILVSGEGQTVKLADFGLATSDERSADYGCGSTFYMSPECLDSTVGEHPYYMCAPNDVWSLGIILINLTCGLNPWEQASFDDRAYRSYTGSRNFFKDILPLSAELVDVLLQVFNPDPERRITLSELRDGIIACANFTAPAVTVVTEPTHLRHIAAPVIKEHAINDDAHD</sequence>
<comment type="caution">
    <text evidence="10">The sequence shown here is derived from an EMBL/GenBank/DDBJ whole genome shotgun (WGS) entry which is preliminary data.</text>
</comment>
<dbReference type="Pfam" id="PF00069">
    <property type="entry name" value="Pkinase"/>
    <property type="match status" value="1"/>
</dbReference>
<gene>
    <name evidence="10" type="ORF">Purlil1_12090</name>
</gene>
<evidence type="ECO:0000256" key="1">
    <source>
        <dbReference type="ARBA" id="ARBA00004623"/>
    </source>
</evidence>
<dbReference type="InterPro" id="IPR017441">
    <property type="entry name" value="Protein_kinase_ATP_BS"/>
</dbReference>
<evidence type="ECO:0000313" key="11">
    <source>
        <dbReference type="Proteomes" id="UP001287286"/>
    </source>
</evidence>
<comment type="subcellular location">
    <subcellularLocation>
        <location evidence="1">Preautophagosomal structure membrane</location>
        <topology evidence="1">Peripheral membrane protein</topology>
    </subcellularLocation>
</comment>
<dbReference type="PROSITE" id="PS50011">
    <property type="entry name" value="PROTEIN_KINASE_DOM"/>
    <property type="match status" value="1"/>
</dbReference>
<accession>A0ABR0BHW7</accession>
<evidence type="ECO:0000256" key="3">
    <source>
        <dbReference type="ARBA" id="ARBA00022741"/>
    </source>
</evidence>
<keyword evidence="11" id="KW-1185">Reference proteome</keyword>
<dbReference type="Proteomes" id="UP001287286">
    <property type="component" value="Unassembled WGS sequence"/>
</dbReference>
<evidence type="ECO:0000256" key="7">
    <source>
        <dbReference type="PROSITE-ProRule" id="PRU10141"/>
    </source>
</evidence>
<dbReference type="PROSITE" id="PS00108">
    <property type="entry name" value="PROTEIN_KINASE_ST"/>
    <property type="match status" value="1"/>
</dbReference>
<dbReference type="PANTHER" id="PTHR24348">
    <property type="entry name" value="SERINE/THREONINE-PROTEIN KINASE UNC-51-RELATED"/>
    <property type="match status" value="1"/>
</dbReference>
<reference evidence="10 11" key="1">
    <citation type="journal article" date="2024" name="Microbiol. Resour. Announc.">
        <title>Genome annotations for the ascomycete fungi Trichoderma harzianum, Trichoderma aggressivum, and Purpureocillium lilacinum.</title>
        <authorList>
            <person name="Beijen E.P.W."/>
            <person name="Ohm R.A."/>
        </authorList>
    </citation>
    <scope>NUCLEOTIDE SEQUENCE [LARGE SCALE GENOMIC DNA]</scope>
    <source>
        <strain evidence="10 11">CBS 150709</strain>
    </source>
</reference>
<dbReference type="SUPFAM" id="SSF56112">
    <property type="entry name" value="Protein kinase-like (PK-like)"/>
    <property type="match status" value="1"/>
</dbReference>
<keyword evidence="8" id="KW-0418">Kinase</keyword>
<evidence type="ECO:0000256" key="4">
    <source>
        <dbReference type="ARBA" id="ARBA00022840"/>
    </source>
</evidence>
<evidence type="ECO:0000256" key="6">
    <source>
        <dbReference type="ARBA" id="ARBA00030237"/>
    </source>
</evidence>
<evidence type="ECO:0000256" key="5">
    <source>
        <dbReference type="ARBA" id="ARBA00023006"/>
    </source>
</evidence>